<accession>A0A0U1M5G0</accession>
<dbReference type="OrthoDB" id="202203at2759"/>
<dbReference type="Gene3D" id="3.50.50.100">
    <property type="match status" value="1"/>
</dbReference>
<dbReference type="GO" id="GO:0050660">
    <property type="term" value="F:flavin adenine dinucleotide binding"/>
    <property type="evidence" value="ECO:0007669"/>
    <property type="project" value="TreeGrafter"/>
</dbReference>
<dbReference type="STRING" id="28573.A0A0U1M5G0"/>
<dbReference type="PRINTS" id="PR00469">
    <property type="entry name" value="PNDRDTASEII"/>
</dbReference>
<keyword evidence="4" id="KW-0560">Oxidoreductase</keyword>
<dbReference type="PRINTS" id="PR00368">
    <property type="entry name" value="FADPNR"/>
</dbReference>
<evidence type="ECO:0000259" key="6">
    <source>
        <dbReference type="Pfam" id="PF07992"/>
    </source>
</evidence>
<dbReference type="InterPro" id="IPR023753">
    <property type="entry name" value="FAD/NAD-binding_dom"/>
</dbReference>
<dbReference type="GO" id="GO:0004174">
    <property type="term" value="F:electron-transferring-flavoprotein dehydrogenase activity"/>
    <property type="evidence" value="ECO:0007669"/>
    <property type="project" value="TreeGrafter"/>
</dbReference>
<feature type="transmembrane region" description="Helical" evidence="5">
    <location>
        <begin position="371"/>
        <end position="395"/>
    </location>
</feature>
<evidence type="ECO:0000256" key="2">
    <source>
        <dbReference type="ARBA" id="ARBA00022630"/>
    </source>
</evidence>
<dbReference type="SUPFAM" id="SSF51905">
    <property type="entry name" value="FAD/NAD(P)-binding domain"/>
    <property type="match status" value="1"/>
</dbReference>
<dbReference type="EMBL" id="CVMT01000008">
    <property type="protein sequence ID" value="CRG90829.1"/>
    <property type="molecule type" value="Genomic_DNA"/>
</dbReference>
<evidence type="ECO:0000313" key="7">
    <source>
        <dbReference type="EMBL" id="CRG90829.1"/>
    </source>
</evidence>
<evidence type="ECO:0000256" key="3">
    <source>
        <dbReference type="ARBA" id="ARBA00022827"/>
    </source>
</evidence>
<proteinExistence type="inferred from homology"/>
<dbReference type="Pfam" id="PF07992">
    <property type="entry name" value="Pyr_redox_2"/>
    <property type="match status" value="1"/>
</dbReference>
<dbReference type="OMA" id="MIKGRDY"/>
<gene>
    <name evidence="7" type="ORF">PISL3812_07875</name>
</gene>
<comment type="similarity">
    <text evidence="1">Belongs to the FAD-dependent oxidoreductase family.</text>
</comment>
<dbReference type="AlphaFoldDB" id="A0A0U1M5G0"/>
<name>A0A0U1M5G0_TALIS</name>
<evidence type="ECO:0000256" key="1">
    <source>
        <dbReference type="ARBA" id="ARBA00006442"/>
    </source>
</evidence>
<reference evidence="7 8" key="1">
    <citation type="submission" date="2015-04" db="EMBL/GenBank/DDBJ databases">
        <authorList>
            <person name="Syromyatnikov M.Y."/>
            <person name="Popov V.N."/>
        </authorList>
    </citation>
    <scope>NUCLEOTIDE SEQUENCE [LARGE SCALE GENOMIC DNA]</scope>
    <source>
        <strain evidence="7">WF-38-12</strain>
    </source>
</reference>
<keyword evidence="8" id="KW-1185">Reference proteome</keyword>
<dbReference type="Proteomes" id="UP000054383">
    <property type="component" value="Unassembled WGS sequence"/>
</dbReference>
<organism evidence="7 8">
    <name type="scientific">Talaromyces islandicus</name>
    <name type="common">Penicillium islandicum</name>
    <dbReference type="NCBI Taxonomy" id="28573"/>
    <lineage>
        <taxon>Eukaryota</taxon>
        <taxon>Fungi</taxon>
        <taxon>Dikarya</taxon>
        <taxon>Ascomycota</taxon>
        <taxon>Pezizomycotina</taxon>
        <taxon>Eurotiomycetes</taxon>
        <taxon>Eurotiomycetidae</taxon>
        <taxon>Eurotiales</taxon>
        <taxon>Trichocomaceae</taxon>
        <taxon>Talaromyces</taxon>
        <taxon>Talaromyces sect. Islandici</taxon>
    </lineage>
</organism>
<keyword evidence="5" id="KW-0472">Membrane</keyword>
<evidence type="ECO:0000256" key="5">
    <source>
        <dbReference type="SAM" id="Phobius"/>
    </source>
</evidence>
<evidence type="ECO:0000313" key="8">
    <source>
        <dbReference type="Proteomes" id="UP000054383"/>
    </source>
</evidence>
<dbReference type="PANTHER" id="PTHR43735">
    <property type="entry name" value="APOPTOSIS-INDUCING FACTOR 1"/>
    <property type="match status" value="1"/>
</dbReference>
<dbReference type="PANTHER" id="PTHR43735:SF3">
    <property type="entry name" value="FERROPTOSIS SUPPRESSOR PROTEIN 1"/>
    <property type="match status" value="1"/>
</dbReference>
<sequence>MSQKTILILGGSYAGVATAHYLLKHVIPSLPQKQTYKIILVSTSSHFFCRPTSPRALTSEHAFSEDKPLFVPLAKAFAQYDNNSKSGGIQLVHGTATHLDDKTRTVSVFVPADNAQQKIEYHALVIATGATAVSPLLGLFGEHTNTEKAWQELRKKLPTAKTIIIAGGGPTGVETAGELGRYLNGRAGWFGSNSSSNNKSTITVVTKSSQLLPDLPLQLAQKAEAQLAKLGVSVIKNRKIIAVTPPEAGVVNKDLTHLTDSAVIALDNGESIEADLYIPATGVSPNTGFIDKQLLDQEGYVAVDSTLRLPNSGPRVYAIGHVSSCQPRAIHAIMNQTPVLCENLKRDLLAAGEPQKVEYRELEPETKKSQLVVIGGGGVGLAFGWKIPGFLVWLIKGRDYWLGMTPGMWNGKQFDKAG</sequence>
<feature type="domain" description="FAD/NAD(P)-binding" evidence="6">
    <location>
        <begin position="5"/>
        <end position="334"/>
    </location>
</feature>
<evidence type="ECO:0000256" key="4">
    <source>
        <dbReference type="ARBA" id="ARBA00023002"/>
    </source>
</evidence>
<protein>
    <recommendedName>
        <fullName evidence="6">FAD/NAD(P)-binding domain-containing protein</fullName>
    </recommendedName>
</protein>
<keyword evidence="5" id="KW-0812">Transmembrane</keyword>
<keyword evidence="2" id="KW-0285">Flavoprotein</keyword>
<keyword evidence="3" id="KW-0274">FAD</keyword>
<dbReference type="GO" id="GO:0005737">
    <property type="term" value="C:cytoplasm"/>
    <property type="evidence" value="ECO:0007669"/>
    <property type="project" value="TreeGrafter"/>
</dbReference>
<dbReference type="InterPro" id="IPR036188">
    <property type="entry name" value="FAD/NAD-bd_sf"/>
</dbReference>
<keyword evidence="5" id="KW-1133">Transmembrane helix</keyword>